<reference evidence="2" key="2">
    <citation type="submission" date="2019-10" db="EMBL/GenBank/DDBJ databases">
        <title>Conservation and host-specific expression of non-tandemly repeated heterogenous ribosome RNA gene in arbuscular mycorrhizal fungi.</title>
        <authorList>
            <person name="Maeda T."/>
            <person name="Kobayashi Y."/>
            <person name="Nakagawa T."/>
            <person name="Ezawa T."/>
            <person name="Yamaguchi K."/>
            <person name="Bino T."/>
            <person name="Nishimoto Y."/>
            <person name="Shigenobu S."/>
            <person name="Kawaguchi M."/>
        </authorList>
    </citation>
    <scope>NUCLEOTIDE SEQUENCE</scope>
    <source>
        <strain evidence="2">HR1</strain>
    </source>
</reference>
<dbReference type="EMBL" id="BLAL01000017">
    <property type="protein sequence ID" value="GES75660.1"/>
    <property type="molecule type" value="Genomic_DNA"/>
</dbReference>
<dbReference type="Gene3D" id="3.80.10.10">
    <property type="entry name" value="Ribonuclease Inhibitor"/>
    <property type="match status" value="1"/>
</dbReference>
<protein>
    <recommendedName>
        <fullName evidence="4">F-box domain-containing protein</fullName>
    </recommendedName>
</protein>
<dbReference type="OrthoDB" id="2360999at2759"/>
<dbReference type="Proteomes" id="UP000615446">
    <property type="component" value="Unassembled WGS sequence"/>
</dbReference>
<keyword evidence="3" id="KW-1185">Reference proteome</keyword>
<dbReference type="STRING" id="94130.A0A2Z6QFA2"/>
<dbReference type="EMBL" id="BEXD01000531">
    <property type="protein sequence ID" value="GBB88215.1"/>
    <property type="molecule type" value="Genomic_DNA"/>
</dbReference>
<proteinExistence type="predicted"/>
<evidence type="ECO:0000313" key="1">
    <source>
        <dbReference type="EMBL" id="GBB88215.1"/>
    </source>
</evidence>
<dbReference type="SUPFAM" id="SSF52047">
    <property type="entry name" value="RNI-like"/>
    <property type="match status" value="1"/>
</dbReference>
<comment type="caution">
    <text evidence="1">The sequence shown here is derived from an EMBL/GenBank/DDBJ whole genome shotgun (WGS) entry which is preliminary data.</text>
</comment>
<name>A0A2Z6QFA2_9GLOM</name>
<evidence type="ECO:0008006" key="4">
    <source>
        <dbReference type="Google" id="ProtNLM"/>
    </source>
</evidence>
<accession>A0A2Z6QFA2</accession>
<sequence>MSSPHLTDDCIHNILKYLQNYHSTLFNCLLVNRFWCKETVPLLYADPFEDVMDFMNDKTHKYSIIFTLILCFDKSEILRFKDQLNKINNKNDININNEPLFEYPKYIENYYCNTVNNIIFEWFKNYYNIPSNNEIVKKFIPTFHQSNLRYSFNIKQFGISLNSFYVINYNIGNFTQNLSKLNSLSLQDINAFNYLTQEFLKSVANICLNLKKLEISSITGGISKETKEDLCTIIQNQNKLEAFKISRSEILLNNILLSLESQNHSLVYIEFDGIDFEKISFKNFINLYNLKYLNFGYCVMLSIEDCNLLNFTSFKLKELTLTNNDWKDDVTLSIIQYLGESLQKLDYEGSLTLQIIEYLSLYCLNLDSLKVKITPLIDSLIFPYFKNLRINKLILFIYDGSISDTKFTDKMMANLTENFIPINIKEIFISLYIHDFHIETFFENYHHNNLEMINLDVDIDSVNFKSILNYIERSNNNLKFLGIKELERELKDEEMKLLDQIKAKGIKLVDLPSIYCESIPIAYHLF</sequence>
<dbReference type="AlphaFoldDB" id="A0A2Z6QFA2"/>
<evidence type="ECO:0000313" key="2">
    <source>
        <dbReference type="EMBL" id="GES75660.1"/>
    </source>
</evidence>
<gene>
    <name evidence="2" type="ORF">RCL2_000308200</name>
    <name evidence="1" type="ORF">RclHR1_14760007</name>
</gene>
<organism evidence="1 3">
    <name type="scientific">Rhizophagus clarus</name>
    <dbReference type="NCBI Taxonomy" id="94130"/>
    <lineage>
        <taxon>Eukaryota</taxon>
        <taxon>Fungi</taxon>
        <taxon>Fungi incertae sedis</taxon>
        <taxon>Mucoromycota</taxon>
        <taxon>Glomeromycotina</taxon>
        <taxon>Glomeromycetes</taxon>
        <taxon>Glomerales</taxon>
        <taxon>Glomeraceae</taxon>
        <taxon>Rhizophagus</taxon>
    </lineage>
</organism>
<dbReference type="InterPro" id="IPR032675">
    <property type="entry name" value="LRR_dom_sf"/>
</dbReference>
<dbReference type="Proteomes" id="UP000247702">
    <property type="component" value="Unassembled WGS sequence"/>
</dbReference>
<reference evidence="1 3" key="1">
    <citation type="submission" date="2017-11" db="EMBL/GenBank/DDBJ databases">
        <title>The genome of Rhizophagus clarus HR1 reveals common genetic basis of auxotrophy among arbuscular mycorrhizal fungi.</title>
        <authorList>
            <person name="Kobayashi Y."/>
        </authorList>
    </citation>
    <scope>NUCLEOTIDE SEQUENCE [LARGE SCALE GENOMIC DNA]</scope>
    <source>
        <strain evidence="1 3">HR1</strain>
    </source>
</reference>
<evidence type="ECO:0000313" key="3">
    <source>
        <dbReference type="Proteomes" id="UP000247702"/>
    </source>
</evidence>